<accession>A0A2U9IQJ2</accession>
<dbReference type="PANTHER" id="PTHR10884">
    <property type="entry name" value="NADH DEHYDROGENASE UBIQUINONE IRON-SULFUR PROTEIN 3"/>
    <property type="match status" value="1"/>
</dbReference>
<dbReference type="Proteomes" id="UP000248410">
    <property type="component" value="Chromosome"/>
</dbReference>
<dbReference type="GeneID" id="36838054"/>
<evidence type="ECO:0000313" key="5">
    <source>
        <dbReference type="Proteomes" id="UP000248410"/>
    </source>
</evidence>
<dbReference type="RefSeq" id="WP_110381185.1">
    <property type="nucleotide sequence ID" value="NZ_CP029288.2"/>
</dbReference>
<dbReference type="OrthoDB" id="43567at2157"/>
<name>A0A2U9IQJ2_9CREN</name>
<dbReference type="AlphaFoldDB" id="A0A2U9IQJ2"/>
<dbReference type="Pfam" id="PF00329">
    <property type="entry name" value="Complex1_30kDa"/>
    <property type="match status" value="1"/>
</dbReference>
<dbReference type="InterPro" id="IPR010218">
    <property type="entry name" value="NADH_DH_suC"/>
</dbReference>
<evidence type="ECO:0000313" key="4">
    <source>
        <dbReference type="EMBL" id="AWR98309.1"/>
    </source>
</evidence>
<proteinExistence type="inferred from homology"/>
<organism evidence="4 5">
    <name type="scientific">Acidianus sulfidivorans JP7</name>
    <dbReference type="NCBI Taxonomy" id="619593"/>
    <lineage>
        <taxon>Archaea</taxon>
        <taxon>Thermoproteota</taxon>
        <taxon>Thermoprotei</taxon>
        <taxon>Sulfolobales</taxon>
        <taxon>Sulfolobaceae</taxon>
        <taxon>Acidianus</taxon>
    </lineage>
</organism>
<dbReference type="GO" id="GO:0016651">
    <property type="term" value="F:oxidoreductase activity, acting on NAD(P)H"/>
    <property type="evidence" value="ECO:0007669"/>
    <property type="project" value="InterPro"/>
</dbReference>
<dbReference type="NCBIfam" id="TIGR01961">
    <property type="entry name" value="NuoC_fam"/>
    <property type="match status" value="1"/>
</dbReference>
<keyword evidence="5" id="KW-1185">Reference proteome</keyword>
<dbReference type="PANTHER" id="PTHR10884:SF14">
    <property type="entry name" value="NADH DEHYDROGENASE [UBIQUINONE] IRON-SULFUR PROTEIN 3, MITOCHONDRIAL"/>
    <property type="match status" value="1"/>
</dbReference>
<gene>
    <name evidence="4" type="ORF">DFR86_08755</name>
</gene>
<dbReference type="NCBIfam" id="NF004734">
    <property type="entry name" value="PRK06074.2-1"/>
    <property type="match status" value="1"/>
</dbReference>
<reference evidence="4 5" key="1">
    <citation type="submission" date="2018-05" db="EMBL/GenBank/DDBJ databases">
        <title>Complete Genome Sequences of Extremely Thermoacidophilic, Metal-Mobilizing Type-Strain Members of the Archaeal Family Sulfolobaceae: Acidianus brierleyi DSM-1651T, Acidianus sulfidivorans DSM-18786T, Metallosphaera hakonensis DSM-7519T, and Metallosphaera prunae DSM-10039T.</title>
        <authorList>
            <person name="Counts J.A."/>
            <person name="Kelly R.M."/>
        </authorList>
    </citation>
    <scope>NUCLEOTIDE SEQUENCE [LARGE SCALE GENOMIC DNA]</scope>
    <source>
        <strain evidence="4 5">JP7</strain>
    </source>
</reference>
<evidence type="ECO:0000256" key="2">
    <source>
        <dbReference type="ARBA" id="ARBA00022448"/>
    </source>
</evidence>
<dbReference type="Gene3D" id="3.30.460.80">
    <property type="entry name" value="NADH:ubiquinone oxidoreductase, 30kDa subunit"/>
    <property type="match status" value="1"/>
</dbReference>
<keyword evidence="2" id="KW-0813">Transport</keyword>
<dbReference type="KEGG" id="asul:DFR86_08755"/>
<comment type="similarity">
    <text evidence="1">Belongs to the complex I 30 kDa subunit family.</text>
</comment>
<evidence type="ECO:0000256" key="1">
    <source>
        <dbReference type="ARBA" id="ARBA00007569"/>
    </source>
</evidence>
<dbReference type="SUPFAM" id="SSF143243">
    <property type="entry name" value="Nqo5-like"/>
    <property type="match status" value="1"/>
</dbReference>
<dbReference type="EMBL" id="CP029288">
    <property type="protein sequence ID" value="AWR98309.1"/>
    <property type="molecule type" value="Genomic_DNA"/>
</dbReference>
<feature type="domain" description="NADH:ubiquinone oxidoreductase 30kDa subunit" evidence="3">
    <location>
        <begin position="30"/>
        <end position="151"/>
    </location>
</feature>
<dbReference type="GO" id="GO:0008137">
    <property type="term" value="F:NADH dehydrogenase (ubiquinone) activity"/>
    <property type="evidence" value="ECO:0007669"/>
    <property type="project" value="InterPro"/>
</dbReference>
<protein>
    <submittedName>
        <fullName evidence="4">NADH-quinone oxidoreductase subunit C</fullName>
    </submittedName>
</protein>
<dbReference type="InterPro" id="IPR037232">
    <property type="entry name" value="NADH_quin_OxRdtase_su_C/D-like"/>
</dbReference>
<sequence length="160" mass="18614">MSQRLIDQIVSELQKNKFSAKAESEYRGYVEINKDQIVNLANLLKNMGFDHVKSITGIDFPDQHKIQIVYHVSSYSNLDLAKIILAIKTYVPYEDPRIQSLTEIWDSAWTGERETYEMLGVIFVGHPDLRRLFLPEDFEGVYPLRKDFKIKLEGLFVDKS</sequence>
<dbReference type="InterPro" id="IPR001268">
    <property type="entry name" value="NADH_UbQ_OxRdtase_30kDa_su"/>
</dbReference>
<evidence type="ECO:0000259" key="3">
    <source>
        <dbReference type="Pfam" id="PF00329"/>
    </source>
</evidence>